<reference evidence="7" key="1">
    <citation type="submission" date="2020-04" db="EMBL/GenBank/DDBJ databases">
        <authorList>
            <person name="Zhang T."/>
        </authorList>
    </citation>
    <scope>NUCLEOTIDE SEQUENCE</scope>
    <source>
        <strain evidence="7">HKST-UBA13</strain>
    </source>
</reference>
<dbReference type="InterPro" id="IPR004101">
    <property type="entry name" value="Mur_ligase_C"/>
</dbReference>
<feature type="domain" description="Mur ligase C-terminal" evidence="5">
    <location>
        <begin position="384"/>
        <end position="500"/>
    </location>
</feature>
<dbReference type="SUPFAM" id="SSF53623">
    <property type="entry name" value="MurD-like peptide ligases, catalytic domain"/>
    <property type="match status" value="1"/>
</dbReference>
<evidence type="ECO:0000256" key="1">
    <source>
        <dbReference type="ARBA" id="ARBA00022598"/>
    </source>
</evidence>
<dbReference type="GO" id="GO:0016881">
    <property type="term" value="F:acid-amino acid ligase activity"/>
    <property type="evidence" value="ECO:0007669"/>
    <property type="project" value="InterPro"/>
</dbReference>
<keyword evidence="3" id="KW-0067">ATP-binding</keyword>
<dbReference type="Pfam" id="PF08245">
    <property type="entry name" value="Mur_ligase_M"/>
    <property type="match status" value="1"/>
</dbReference>
<reference evidence="7" key="2">
    <citation type="journal article" date="2021" name="Microbiome">
        <title>Successional dynamics and alternative stable states in a saline activated sludge microbial community over 9 years.</title>
        <authorList>
            <person name="Wang Y."/>
            <person name="Ye J."/>
            <person name="Ju F."/>
            <person name="Liu L."/>
            <person name="Boyd J.A."/>
            <person name="Deng Y."/>
            <person name="Parks D.H."/>
            <person name="Jiang X."/>
            <person name="Yin X."/>
            <person name="Woodcroft B.J."/>
            <person name="Tyson G.W."/>
            <person name="Hugenholtz P."/>
            <person name="Polz M.F."/>
            <person name="Zhang T."/>
        </authorList>
    </citation>
    <scope>NUCLEOTIDE SEQUENCE</scope>
    <source>
        <strain evidence="7">HKST-UBA13</strain>
    </source>
</reference>
<dbReference type="InterPro" id="IPR051046">
    <property type="entry name" value="MurCDEF_CellWall_CoF430Synth"/>
</dbReference>
<comment type="caution">
    <text evidence="7">The sequence shown here is derived from an EMBL/GenBank/DDBJ whole genome shotgun (WGS) entry which is preliminary data.</text>
</comment>
<dbReference type="InterPro" id="IPR013221">
    <property type="entry name" value="Mur_ligase_cen"/>
</dbReference>
<gene>
    <name evidence="7" type="ORF">KC678_04460</name>
</gene>
<evidence type="ECO:0000256" key="3">
    <source>
        <dbReference type="ARBA" id="ARBA00022840"/>
    </source>
</evidence>
<evidence type="ECO:0000256" key="4">
    <source>
        <dbReference type="SAM" id="Phobius"/>
    </source>
</evidence>
<dbReference type="SUPFAM" id="SSF53244">
    <property type="entry name" value="MurD-like peptide ligases, peptide-binding domain"/>
    <property type="match status" value="1"/>
</dbReference>
<proteinExistence type="predicted"/>
<sequence>VLASFGIITSFVLFVFESFDFVTDILNKDIIKPSLKNIRNVLIILILLFIIILIPSLISAPFVALLDLANQGISESSGFVANVYSSNNTGLYPDVYVLFGLLTMFALFLDLASPFIVPIGVFATWPLAYLKRALIIRKAENKLKNRENSLTIIGITGSQGKSTTKEILYQILKKKYKVERTPENYNTDVGVAMAVLSEIKADTEIFIAEMGAYRPGEISKMVGHFKPDIGIITDIDTQHLGLFGGHVNLRNAKAEMVRFMKNDGLAILNGDSTACRTIAEELEKLTVLVSSEGGNRKVLELMENPKLKHIFANDITETESRIVFDLNDNDISEKYSLKHAGRHLINNILICIAASNYLGMTYSEIAETLNKIDLELPRLSYETGDNNTVILNDSYNSAYKGFVAAVEYMNHIKKNQKLNKRIVITKGIYELGRDKEAVYKNLIHELKKGIDVLVTTDPLLASLAKKDNLSVEIFNVKKYQDIIYYFRESVEPKDIVLLEGRLHPEVIKAIVSDKA</sequence>
<feature type="transmembrane region" description="Helical" evidence="4">
    <location>
        <begin position="6"/>
        <end position="26"/>
    </location>
</feature>
<protein>
    <submittedName>
        <fullName evidence="7">UDP-N-acetylmuramoyl-tripeptide--D-alanyl-D-alanine ligase</fullName>
    </submittedName>
</protein>
<dbReference type="EMBL" id="JAGQLJ010000114">
    <property type="protein sequence ID" value="MCA9381492.1"/>
    <property type="molecule type" value="Genomic_DNA"/>
</dbReference>
<dbReference type="AlphaFoldDB" id="A0A955RGS4"/>
<keyword evidence="4" id="KW-0472">Membrane</keyword>
<dbReference type="Gene3D" id="3.40.1190.10">
    <property type="entry name" value="Mur-like, catalytic domain"/>
    <property type="match status" value="1"/>
</dbReference>
<feature type="transmembrane region" description="Helical" evidence="4">
    <location>
        <begin position="95"/>
        <end position="128"/>
    </location>
</feature>
<feature type="non-terminal residue" evidence="7">
    <location>
        <position position="1"/>
    </location>
</feature>
<dbReference type="PANTHER" id="PTHR43024">
    <property type="entry name" value="UDP-N-ACETYLMURAMOYL-TRIPEPTIDE--D-ALANYL-D-ALANINE LIGASE"/>
    <property type="match status" value="1"/>
</dbReference>
<keyword evidence="4" id="KW-0812">Transmembrane</keyword>
<dbReference type="InterPro" id="IPR036565">
    <property type="entry name" value="Mur-like_cat_sf"/>
</dbReference>
<keyword evidence="4" id="KW-1133">Transmembrane helix</keyword>
<feature type="transmembrane region" description="Helical" evidence="4">
    <location>
        <begin position="38"/>
        <end position="58"/>
    </location>
</feature>
<dbReference type="Pfam" id="PF02875">
    <property type="entry name" value="Mur_ligase_C"/>
    <property type="match status" value="1"/>
</dbReference>
<evidence type="ECO:0000313" key="7">
    <source>
        <dbReference type="EMBL" id="MCA9381492.1"/>
    </source>
</evidence>
<accession>A0A955RGS4</accession>
<evidence type="ECO:0000256" key="2">
    <source>
        <dbReference type="ARBA" id="ARBA00022741"/>
    </source>
</evidence>
<name>A0A955RGS4_9BACT</name>
<feature type="domain" description="Mur ligase central" evidence="6">
    <location>
        <begin position="155"/>
        <end position="354"/>
    </location>
</feature>
<keyword evidence="2" id="KW-0547">Nucleotide-binding</keyword>
<evidence type="ECO:0000313" key="8">
    <source>
        <dbReference type="Proteomes" id="UP000775877"/>
    </source>
</evidence>
<dbReference type="Gene3D" id="3.90.190.20">
    <property type="entry name" value="Mur ligase, C-terminal domain"/>
    <property type="match status" value="1"/>
</dbReference>
<dbReference type="GO" id="GO:0005524">
    <property type="term" value="F:ATP binding"/>
    <property type="evidence" value="ECO:0007669"/>
    <property type="project" value="UniProtKB-KW"/>
</dbReference>
<organism evidence="7 8">
    <name type="scientific">Candidatus Dojkabacteria bacterium</name>
    <dbReference type="NCBI Taxonomy" id="2099670"/>
    <lineage>
        <taxon>Bacteria</taxon>
        <taxon>Candidatus Dojkabacteria</taxon>
    </lineage>
</organism>
<evidence type="ECO:0000259" key="5">
    <source>
        <dbReference type="Pfam" id="PF02875"/>
    </source>
</evidence>
<dbReference type="InterPro" id="IPR036615">
    <property type="entry name" value="Mur_ligase_C_dom_sf"/>
</dbReference>
<evidence type="ECO:0000259" key="6">
    <source>
        <dbReference type="Pfam" id="PF08245"/>
    </source>
</evidence>
<dbReference type="Proteomes" id="UP000775877">
    <property type="component" value="Unassembled WGS sequence"/>
</dbReference>
<keyword evidence="1 7" id="KW-0436">Ligase</keyword>
<dbReference type="PANTHER" id="PTHR43024:SF1">
    <property type="entry name" value="UDP-N-ACETYLMURAMOYL-TRIPEPTIDE--D-ALANYL-D-ALANINE LIGASE"/>
    <property type="match status" value="1"/>
</dbReference>